<proteinExistence type="predicted"/>
<gene>
    <name evidence="2" type="ORF">NPIL_326601</name>
</gene>
<reference evidence="2" key="1">
    <citation type="submission" date="2020-08" db="EMBL/GenBank/DDBJ databases">
        <title>Multicomponent nature underlies the extraordinary mechanical properties of spider dragline silk.</title>
        <authorList>
            <person name="Kono N."/>
            <person name="Nakamura H."/>
            <person name="Mori M."/>
            <person name="Yoshida Y."/>
            <person name="Ohtoshi R."/>
            <person name="Malay A.D."/>
            <person name="Moran D.A.P."/>
            <person name="Tomita M."/>
            <person name="Numata K."/>
            <person name="Arakawa K."/>
        </authorList>
    </citation>
    <scope>NUCLEOTIDE SEQUENCE</scope>
</reference>
<dbReference type="OrthoDB" id="10360346at2759"/>
<sequence length="145" mass="15934">MVPLDEGWGVGERVERRTPVIVYYGGGLFSTSRGVGKRRERAGESVSDDEAGRTPKSSGGENVNGGHKGAREGRDCLAREEESRRAYIHTCTRQHPYVTESDGEKSAAASFGVDFAQHHLILPLCDSTDSFSPPPKWRFGALRNR</sequence>
<comment type="caution">
    <text evidence="2">The sequence shown here is derived from an EMBL/GenBank/DDBJ whole genome shotgun (WGS) entry which is preliminary data.</text>
</comment>
<dbReference type="AlphaFoldDB" id="A0A8X6NQD7"/>
<keyword evidence="3" id="KW-1185">Reference proteome</keyword>
<evidence type="ECO:0000313" key="3">
    <source>
        <dbReference type="Proteomes" id="UP000887013"/>
    </source>
</evidence>
<name>A0A8X6NQD7_NEPPI</name>
<evidence type="ECO:0000256" key="1">
    <source>
        <dbReference type="SAM" id="MobiDB-lite"/>
    </source>
</evidence>
<protein>
    <submittedName>
        <fullName evidence="2">Uncharacterized protein</fullName>
    </submittedName>
</protein>
<dbReference type="EMBL" id="BMAW01060994">
    <property type="protein sequence ID" value="GFT29100.1"/>
    <property type="molecule type" value="Genomic_DNA"/>
</dbReference>
<organism evidence="2 3">
    <name type="scientific">Nephila pilipes</name>
    <name type="common">Giant wood spider</name>
    <name type="synonym">Nephila maculata</name>
    <dbReference type="NCBI Taxonomy" id="299642"/>
    <lineage>
        <taxon>Eukaryota</taxon>
        <taxon>Metazoa</taxon>
        <taxon>Ecdysozoa</taxon>
        <taxon>Arthropoda</taxon>
        <taxon>Chelicerata</taxon>
        <taxon>Arachnida</taxon>
        <taxon>Araneae</taxon>
        <taxon>Araneomorphae</taxon>
        <taxon>Entelegynae</taxon>
        <taxon>Araneoidea</taxon>
        <taxon>Nephilidae</taxon>
        <taxon>Nephila</taxon>
    </lineage>
</organism>
<feature type="region of interest" description="Disordered" evidence="1">
    <location>
        <begin position="32"/>
        <end position="77"/>
    </location>
</feature>
<evidence type="ECO:0000313" key="2">
    <source>
        <dbReference type="EMBL" id="GFT29100.1"/>
    </source>
</evidence>
<accession>A0A8X6NQD7</accession>
<dbReference type="Proteomes" id="UP000887013">
    <property type="component" value="Unassembled WGS sequence"/>
</dbReference>